<evidence type="ECO:0000256" key="1">
    <source>
        <dbReference type="ARBA" id="ARBA00008853"/>
    </source>
</evidence>
<comment type="cofactor">
    <cofactor evidence="3">
        <name>Zn(2+)</name>
        <dbReference type="ChEBI" id="CHEBI:29105"/>
    </cofactor>
    <text evidence="3">Binds 1 divalent metal cation per subunit.</text>
</comment>
<feature type="binding site" evidence="3">
    <location>
        <position position="103"/>
    </location>
    <ligand>
        <name>substrate</name>
    </ligand>
</feature>
<evidence type="ECO:0000313" key="5">
    <source>
        <dbReference type="EMBL" id="AXI76733.1"/>
    </source>
</evidence>
<accession>A0A345SSM8</accession>
<dbReference type="OrthoDB" id="2633250at2"/>
<dbReference type="EMBL" id="CP031264">
    <property type="protein sequence ID" value="AXI76733.1"/>
    <property type="molecule type" value="Genomic_DNA"/>
</dbReference>
<keyword evidence="3" id="KW-0479">Metal-binding</keyword>
<gene>
    <name evidence="5" type="ORF">C7M71_003925</name>
</gene>
<dbReference type="GO" id="GO:0019853">
    <property type="term" value="P:L-ascorbic acid biosynthetic process"/>
    <property type="evidence" value="ECO:0007669"/>
    <property type="project" value="TreeGrafter"/>
</dbReference>
<reference evidence="6" key="1">
    <citation type="submission" date="2018-07" db="EMBL/GenBank/DDBJ databases">
        <title>Streptacidiphilus bronchialis DSM 106435 chromosome.</title>
        <authorList>
            <person name="Batra D."/>
            <person name="Gulvik C.A."/>
        </authorList>
    </citation>
    <scope>NUCLEOTIDE SEQUENCE [LARGE SCALE GENOMIC DNA]</scope>
    <source>
        <strain evidence="6">DSM 106435</strain>
    </source>
</reference>
<name>A0A345SSM8_9ACTN</name>
<keyword evidence="3" id="KW-0862">Zinc</keyword>
<proteinExistence type="inferred from homology"/>
<evidence type="ECO:0000313" key="6">
    <source>
        <dbReference type="Proteomes" id="UP000249340"/>
    </source>
</evidence>
<feature type="binding site" evidence="3">
    <location>
        <position position="20"/>
    </location>
    <ligand>
        <name>a divalent metal cation</name>
        <dbReference type="ChEBI" id="CHEBI:60240"/>
    </ligand>
</feature>
<organism evidence="5 6">
    <name type="scientific">Peterkaempfera bronchialis</name>
    <dbReference type="NCBI Taxonomy" id="2126346"/>
    <lineage>
        <taxon>Bacteria</taxon>
        <taxon>Bacillati</taxon>
        <taxon>Actinomycetota</taxon>
        <taxon>Actinomycetes</taxon>
        <taxon>Kitasatosporales</taxon>
        <taxon>Streptomycetaceae</taxon>
        <taxon>Peterkaempfera</taxon>
    </lineage>
</organism>
<dbReference type="PRINTS" id="PR01790">
    <property type="entry name" value="SMP30FAMILY"/>
</dbReference>
<feature type="domain" description="SMP-30/Gluconolactonase/LRE-like region" evidence="4">
    <location>
        <begin position="18"/>
        <end position="261"/>
    </location>
</feature>
<dbReference type="Gene3D" id="2.120.10.30">
    <property type="entry name" value="TolB, C-terminal domain"/>
    <property type="match status" value="1"/>
</dbReference>
<feature type="binding site" evidence="3">
    <location>
        <position position="203"/>
    </location>
    <ligand>
        <name>a divalent metal cation</name>
        <dbReference type="ChEBI" id="CHEBI:60240"/>
    </ligand>
</feature>
<protein>
    <submittedName>
        <fullName evidence="5">SMP-30/gluconolactonase/LRE family protein</fullName>
    </submittedName>
</protein>
<dbReference type="InterPro" id="IPR013658">
    <property type="entry name" value="SGL"/>
</dbReference>
<feature type="active site" description="Proton donor/acceptor" evidence="2">
    <location>
        <position position="203"/>
    </location>
</feature>
<evidence type="ECO:0000256" key="3">
    <source>
        <dbReference type="PIRSR" id="PIRSR605511-2"/>
    </source>
</evidence>
<evidence type="ECO:0000256" key="2">
    <source>
        <dbReference type="PIRSR" id="PIRSR605511-1"/>
    </source>
</evidence>
<feature type="binding site" evidence="3">
    <location>
        <position position="123"/>
    </location>
    <ligand>
        <name>substrate</name>
    </ligand>
</feature>
<evidence type="ECO:0000259" key="4">
    <source>
        <dbReference type="Pfam" id="PF08450"/>
    </source>
</evidence>
<keyword evidence="6" id="KW-1185">Reference proteome</keyword>
<feature type="binding site" evidence="3">
    <location>
        <position position="155"/>
    </location>
    <ligand>
        <name>a divalent metal cation</name>
        <dbReference type="ChEBI" id="CHEBI:60240"/>
    </ligand>
</feature>
<comment type="similarity">
    <text evidence="1">Belongs to the SMP-30/CGR1 family.</text>
</comment>
<dbReference type="InterPro" id="IPR005511">
    <property type="entry name" value="SMP-30"/>
</dbReference>
<dbReference type="GO" id="GO:0005509">
    <property type="term" value="F:calcium ion binding"/>
    <property type="evidence" value="ECO:0007669"/>
    <property type="project" value="TreeGrafter"/>
</dbReference>
<dbReference type="PANTHER" id="PTHR10907">
    <property type="entry name" value="REGUCALCIN"/>
    <property type="match status" value="1"/>
</dbReference>
<dbReference type="SUPFAM" id="SSF63829">
    <property type="entry name" value="Calcium-dependent phosphotriesterase"/>
    <property type="match status" value="1"/>
</dbReference>
<dbReference type="InterPro" id="IPR011042">
    <property type="entry name" value="6-blade_b-propeller_TolB-like"/>
</dbReference>
<feature type="binding site" evidence="3">
    <location>
        <position position="105"/>
    </location>
    <ligand>
        <name>substrate</name>
    </ligand>
</feature>
<dbReference type="Proteomes" id="UP000249340">
    <property type="component" value="Chromosome"/>
</dbReference>
<sequence>MEPVTVHAEIAEPSRLQLGEGSFWDAATGRLYWIGIEDRRVMWLEPATGEVTSLELDTMPGTLVPYRDRRVLLATQRGFELLDTATGALRPVAEVEADRTHRRMNDGKCDPYGRLLAGTMTLDEPREPGPLYRLEPTDGGTVRAVPVLDGLAIPNGLAWPEPDRLWYIDTPTRRIDLYAYPEHGPVGPLIRTIDTAQLPGDPDGMTLDAEGNLWVAFWGGSAVRCFGPDGTLLETVELPVPQVTSVAFGGPDLRTLYITSAATGTDPGDGLPHGALFRCEGVATGRPGVPWAGPGA</sequence>
<dbReference type="Pfam" id="PF08450">
    <property type="entry name" value="SGL"/>
    <property type="match status" value="1"/>
</dbReference>
<dbReference type="PANTHER" id="PTHR10907:SF47">
    <property type="entry name" value="REGUCALCIN"/>
    <property type="match status" value="1"/>
</dbReference>
<dbReference type="KEGG" id="stri:C7M71_003925"/>
<dbReference type="AlphaFoldDB" id="A0A345SSM8"/>
<dbReference type="GO" id="GO:0004341">
    <property type="term" value="F:gluconolactonase activity"/>
    <property type="evidence" value="ECO:0007669"/>
    <property type="project" value="TreeGrafter"/>
</dbReference>